<dbReference type="AlphaFoldDB" id="A0AAW2UJ93"/>
<dbReference type="InterPro" id="IPR025558">
    <property type="entry name" value="DUF4283"/>
</dbReference>
<dbReference type="EMBL" id="JACGWN010000012">
    <property type="protein sequence ID" value="KAL0417384.1"/>
    <property type="molecule type" value="Genomic_DNA"/>
</dbReference>
<evidence type="ECO:0000256" key="1">
    <source>
        <dbReference type="SAM" id="MobiDB-lite"/>
    </source>
</evidence>
<dbReference type="PANTHER" id="PTHR31286">
    <property type="entry name" value="GLYCINE-RICH CELL WALL STRUCTURAL PROTEIN 1.8-LIKE"/>
    <property type="match status" value="1"/>
</dbReference>
<reference evidence="3" key="1">
    <citation type="submission" date="2020-06" db="EMBL/GenBank/DDBJ databases">
        <authorList>
            <person name="Li T."/>
            <person name="Hu X."/>
            <person name="Zhang T."/>
            <person name="Song X."/>
            <person name="Zhang H."/>
            <person name="Dai N."/>
            <person name="Sheng W."/>
            <person name="Hou X."/>
            <person name="Wei L."/>
        </authorList>
    </citation>
    <scope>NUCLEOTIDE SEQUENCE</scope>
    <source>
        <strain evidence="3">KEN1</strain>
        <tissue evidence="3">Leaf</tissue>
    </source>
</reference>
<organism evidence="3">
    <name type="scientific">Sesamum latifolium</name>
    <dbReference type="NCBI Taxonomy" id="2727402"/>
    <lineage>
        <taxon>Eukaryota</taxon>
        <taxon>Viridiplantae</taxon>
        <taxon>Streptophyta</taxon>
        <taxon>Embryophyta</taxon>
        <taxon>Tracheophyta</taxon>
        <taxon>Spermatophyta</taxon>
        <taxon>Magnoliopsida</taxon>
        <taxon>eudicotyledons</taxon>
        <taxon>Gunneridae</taxon>
        <taxon>Pentapetalae</taxon>
        <taxon>asterids</taxon>
        <taxon>lamiids</taxon>
        <taxon>Lamiales</taxon>
        <taxon>Pedaliaceae</taxon>
        <taxon>Sesamum</taxon>
    </lineage>
</organism>
<reference evidence="3" key="2">
    <citation type="journal article" date="2024" name="Plant">
        <title>Genomic evolution and insights into agronomic trait innovations of Sesamum species.</title>
        <authorList>
            <person name="Miao H."/>
            <person name="Wang L."/>
            <person name="Qu L."/>
            <person name="Liu H."/>
            <person name="Sun Y."/>
            <person name="Le M."/>
            <person name="Wang Q."/>
            <person name="Wei S."/>
            <person name="Zheng Y."/>
            <person name="Lin W."/>
            <person name="Duan Y."/>
            <person name="Cao H."/>
            <person name="Xiong S."/>
            <person name="Wang X."/>
            <person name="Wei L."/>
            <person name="Li C."/>
            <person name="Ma Q."/>
            <person name="Ju M."/>
            <person name="Zhao R."/>
            <person name="Li G."/>
            <person name="Mu C."/>
            <person name="Tian Q."/>
            <person name="Mei H."/>
            <person name="Zhang T."/>
            <person name="Gao T."/>
            <person name="Zhang H."/>
        </authorList>
    </citation>
    <scope>NUCLEOTIDE SEQUENCE</scope>
    <source>
        <strain evidence="3">KEN1</strain>
    </source>
</reference>
<dbReference type="InterPro" id="IPR040256">
    <property type="entry name" value="At4g02000-like"/>
</dbReference>
<name>A0AAW2UJ93_9LAMI</name>
<proteinExistence type="predicted"/>
<feature type="domain" description="DUF4283" evidence="2">
    <location>
        <begin position="5"/>
        <end position="88"/>
    </location>
</feature>
<dbReference type="PANTHER" id="PTHR31286:SF179">
    <property type="entry name" value="RNASE H TYPE-1 DOMAIN-CONTAINING PROTEIN"/>
    <property type="match status" value="1"/>
</dbReference>
<comment type="caution">
    <text evidence="3">The sequence shown here is derived from an EMBL/GenBank/DDBJ whole genome shotgun (WGS) entry which is preliminary data.</text>
</comment>
<evidence type="ECO:0000259" key="2">
    <source>
        <dbReference type="Pfam" id="PF14111"/>
    </source>
</evidence>
<evidence type="ECO:0000313" key="3">
    <source>
        <dbReference type="EMBL" id="KAL0417384.1"/>
    </source>
</evidence>
<feature type="region of interest" description="Disordered" evidence="1">
    <location>
        <begin position="157"/>
        <end position="180"/>
    </location>
</feature>
<dbReference type="Pfam" id="PF14111">
    <property type="entry name" value="DUF4283"/>
    <property type="match status" value="1"/>
</dbReference>
<gene>
    <name evidence="3" type="ORF">Slati_3570300</name>
</gene>
<accession>A0AAW2UJ93</accession>
<sequence length="449" mass="50490">MLSLAAAFRYALVGKFSHGAPQYRNLHRLITELGIKGAFTVSMINAKHVLISLSNEVDFSRLWLRQIWYIQGFPMRVFKWTPTFTPAQESSIVPVWSKLSKARVGIEIDLTAPIVEDFDLQINGRTIRQKVVYEQVPKYCNLCKHVGHDNLECFSMGNAPRPPPRNHTVKQPKGKEKKMTDERVAMEKGECSKTVEDCPRYAPEETLNEVPENEKNDNACVEVVRNIEENNDIVHVDEIDDAYVGVSDETLEEGNAVVVSDANFRAEALGKNELIVKNTTLCVGTYFIRNTFERWEKRPKRMKLKQAVQLLQNLKSLGHVCPGIRHCKDIDETGLTITKAFAKAQAQIFWNFSDFSGSSSNGRAFGAWAVLEWARAPGQSGTAQELGYCRGSWTDRFGLALGWIVMGWIGMGQRAWAEAHAGLDRVLGCTWVEPSAPLGCCWWTGTEMS</sequence>
<protein>
    <recommendedName>
        <fullName evidence="2">DUF4283 domain-containing protein</fullName>
    </recommendedName>
</protein>